<evidence type="ECO:0000313" key="3">
    <source>
        <dbReference type="Proteomes" id="UP000887013"/>
    </source>
</evidence>
<dbReference type="Proteomes" id="UP000887013">
    <property type="component" value="Unassembled WGS sequence"/>
</dbReference>
<dbReference type="AlphaFoldDB" id="A0A8X6NMD3"/>
<evidence type="ECO:0000313" key="2">
    <source>
        <dbReference type="EMBL" id="GFT20613.1"/>
    </source>
</evidence>
<accession>A0A8X6NMD3</accession>
<name>A0A8X6NMD3_NEPPI</name>
<proteinExistence type="predicted"/>
<feature type="region of interest" description="Disordered" evidence="1">
    <location>
        <begin position="1"/>
        <end position="20"/>
    </location>
</feature>
<evidence type="ECO:0000256" key="1">
    <source>
        <dbReference type="SAM" id="MobiDB-lite"/>
    </source>
</evidence>
<dbReference type="EMBL" id="BMAW01105714">
    <property type="protein sequence ID" value="GFT20613.1"/>
    <property type="molecule type" value="Genomic_DNA"/>
</dbReference>
<feature type="compositionally biased region" description="Polar residues" evidence="1">
    <location>
        <begin position="9"/>
        <end position="18"/>
    </location>
</feature>
<gene>
    <name evidence="2" type="ORF">NPIL_404041</name>
</gene>
<comment type="caution">
    <text evidence="2">The sequence shown here is derived from an EMBL/GenBank/DDBJ whole genome shotgun (WGS) entry which is preliminary data.</text>
</comment>
<keyword evidence="3" id="KW-1185">Reference proteome</keyword>
<protein>
    <submittedName>
        <fullName evidence="2">Uncharacterized protein</fullName>
    </submittedName>
</protein>
<organism evidence="2 3">
    <name type="scientific">Nephila pilipes</name>
    <name type="common">Giant wood spider</name>
    <name type="synonym">Nephila maculata</name>
    <dbReference type="NCBI Taxonomy" id="299642"/>
    <lineage>
        <taxon>Eukaryota</taxon>
        <taxon>Metazoa</taxon>
        <taxon>Ecdysozoa</taxon>
        <taxon>Arthropoda</taxon>
        <taxon>Chelicerata</taxon>
        <taxon>Arachnida</taxon>
        <taxon>Araneae</taxon>
        <taxon>Araneomorphae</taxon>
        <taxon>Entelegynae</taxon>
        <taxon>Araneoidea</taxon>
        <taxon>Nephilidae</taxon>
        <taxon>Nephila</taxon>
    </lineage>
</organism>
<reference evidence="2" key="1">
    <citation type="submission" date="2020-08" db="EMBL/GenBank/DDBJ databases">
        <title>Multicomponent nature underlies the extraordinary mechanical properties of spider dragline silk.</title>
        <authorList>
            <person name="Kono N."/>
            <person name="Nakamura H."/>
            <person name="Mori M."/>
            <person name="Yoshida Y."/>
            <person name="Ohtoshi R."/>
            <person name="Malay A.D."/>
            <person name="Moran D.A.P."/>
            <person name="Tomita M."/>
            <person name="Numata K."/>
            <person name="Arakawa K."/>
        </authorList>
    </citation>
    <scope>NUCLEOTIDE SEQUENCE</scope>
</reference>
<sequence length="108" mass="12313">MREREEVFNSHNLSTDLTLPTPDHNLSFDSRFVISEPETLSSGPHLCVPLASFPHWRRKKTYIVVVPPEIAEASDDEEGNDNVLIDDILPNDTSRKVVHVKVSREIQH</sequence>